<sequence>MNRLLAKLSLLATTAAAALVFAGPVHAADIKKGEALVNKGGCIACHGAGLDKPIAPNYPIIAGQYASYLFHAMQQYQTKHQTPLYGRNNPIMSGVMAQFSTQDLKDIAAYVSSLKGPLYIRDEVH</sequence>
<evidence type="ECO:0000256" key="6">
    <source>
        <dbReference type="PROSITE-ProRule" id="PRU00433"/>
    </source>
</evidence>
<dbReference type="InterPro" id="IPR050597">
    <property type="entry name" value="Cytochrome_c_Oxidase_Subunit"/>
</dbReference>
<dbReference type="AlphaFoldDB" id="A0A238D3N6"/>
<keyword evidence="2 6" id="KW-0349">Heme</keyword>
<accession>A0A238D3N6</accession>
<keyword evidence="5 6" id="KW-0408">Iron</keyword>
<keyword evidence="3 6" id="KW-0479">Metal-binding</keyword>
<dbReference type="SUPFAM" id="SSF46626">
    <property type="entry name" value="Cytochrome c"/>
    <property type="match status" value="1"/>
</dbReference>
<dbReference type="PANTHER" id="PTHR33751:SF9">
    <property type="entry name" value="CYTOCHROME C4"/>
    <property type="match status" value="1"/>
</dbReference>
<evidence type="ECO:0000256" key="3">
    <source>
        <dbReference type="ARBA" id="ARBA00022723"/>
    </source>
</evidence>
<evidence type="ECO:0000256" key="1">
    <source>
        <dbReference type="ARBA" id="ARBA00022448"/>
    </source>
</evidence>
<keyword evidence="10" id="KW-1185">Reference proteome</keyword>
<evidence type="ECO:0000256" key="7">
    <source>
        <dbReference type="SAM" id="SignalP"/>
    </source>
</evidence>
<dbReference type="Gene3D" id="1.10.760.10">
    <property type="entry name" value="Cytochrome c-like domain"/>
    <property type="match status" value="1"/>
</dbReference>
<dbReference type="GO" id="GO:0020037">
    <property type="term" value="F:heme binding"/>
    <property type="evidence" value="ECO:0007669"/>
    <property type="project" value="InterPro"/>
</dbReference>
<name>A0A238D3N6_THIDL</name>
<evidence type="ECO:0000313" key="10">
    <source>
        <dbReference type="Proteomes" id="UP000214566"/>
    </source>
</evidence>
<proteinExistence type="predicted"/>
<dbReference type="Pfam" id="PF00034">
    <property type="entry name" value="Cytochrom_C"/>
    <property type="match status" value="1"/>
</dbReference>
<dbReference type="EMBL" id="FLMQ01000055">
    <property type="protein sequence ID" value="SBP87855.1"/>
    <property type="molecule type" value="Genomic_DNA"/>
</dbReference>
<dbReference type="GO" id="GO:0009055">
    <property type="term" value="F:electron transfer activity"/>
    <property type="evidence" value="ECO:0007669"/>
    <property type="project" value="InterPro"/>
</dbReference>
<dbReference type="GO" id="GO:0046872">
    <property type="term" value="F:metal ion binding"/>
    <property type="evidence" value="ECO:0007669"/>
    <property type="project" value="UniProtKB-KW"/>
</dbReference>
<evidence type="ECO:0000259" key="8">
    <source>
        <dbReference type="PROSITE" id="PS51007"/>
    </source>
</evidence>
<keyword evidence="4" id="KW-0249">Electron transport</keyword>
<dbReference type="PROSITE" id="PS51007">
    <property type="entry name" value="CYTC"/>
    <property type="match status" value="1"/>
</dbReference>
<dbReference type="RefSeq" id="WP_094160003.1">
    <property type="nucleotide sequence ID" value="NZ_LT592170.1"/>
</dbReference>
<dbReference type="PANTHER" id="PTHR33751">
    <property type="entry name" value="CBB3-TYPE CYTOCHROME C OXIDASE SUBUNIT FIXP"/>
    <property type="match status" value="1"/>
</dbReference>
<dbReference type="InterPro" id="IPR036909">
    <property type="entry name" value="Cyt_c-like_dom_sf"/>
</dbReference>
<keyword evidence="1" id="KW-0813">Transport</keyword>
<reference evidence="9 10" key="1">
    <citation type="submission" date="2016-06" db="EMBL/GenBank/DDBJ databases">
        <authorList>
            <person name="Kjaerup R.B."/>
            <person name="Dalgaard T.S."/>
            <person name="Juul-Madsen H.R."/>
        </authorList>
    </citation>
    <scope>NUCLEOTIDE SEQUENCE [LARGE SCALE GENOMIC DNA]</scope>
    <source>
        <strain evidence="9 10">DSM 16361</strain>
    </source>
</reference>
<dbReference type="Proteomes" id="UP000214566">
    <property type="component" value="Unassembled WGS sequence"/>
</dbReference>
<protein>
    <submittedName>
        <fullName evidence="9">Putative cytochrome c</fullName>
    </submittedName>
</protein>
<feature type="chain" id="PRO_5013031521" evidence="7">
    <location>
        <begin position="28"/>
        <end position="125"/>
    </location>
</feature>
<dbReference type="OrthoDB" id="8777614at2"/>
<organism evidence="9 10">
    <name type="scientific">Thiomonas delicata</name>
    <name type="common">Thiomonas cuprina</name>
    <dbReference type="NCBI Taxonomy" id="364030"/>
    <lineage>
        <taxon>Bacteria</taxon>
        <taxon>Pseudomonadati</taxon>
        <taxon>Pseudomonadota</taxon>
        <taxon>Betaproteobacteria</taxon>
        <taxon>Burkholderiales</taxon>
        <taxon>Thiomonas</taxon>
    </lineage>
</organism>
<evidence type="ECO:0000256" key="2">
    <source>
        <dbReference type="ARBA" id="ARBA00022617"/>
    </source>
</evidence>
<feature type="domain" description="Cytochrome c" evidence="8">
    <location>
        <begin position="28"/>
        <end position="115"/>
    </location>
</feature>
<dbReference type="InterPro" id="IPR009056">
    <property type="entry name" value="Cyt_c-like_dom"/>
</dbReference>
<gene>
    <name evidence="9" type="ORF">THIARS_60568</name>
</gene>
<keyword evidence="7" id="KW-0732">Signal</keyword>
<evidence type="ECO:0000313" key="9">
    <source>
        <dbReference type="EMBL" id="SBP87855.1"/>
    </source>
</evidence>
<evidence type="ECO:0000256" key="5">
    <source>
        <dbReference type="ARBA" id="ARBA00023004"/>
    </source>
</evidence>
<feature type="signal peptide" evidence="7">
    <location>
        <begin position="1"/>
        <end position="27"/>
    </location>
</feature>
<evidence type="ECO:0000256" key="4">
    <source>
        <dbReference type="ARBA" id="ARBA00022982"/>
    </source>
</evidence>